<keyword evidence="3" id="KW-0540">Nuclease</keyword>
<dbReference type="EMBL" id="JAWDGP010001404">
    <property type="protein sequence ID" value="KAK3791992.1"/>
    <property type="molecule type" value="Genomic_DNA"/>
</dbReference>
<keyword evidence="7" id="KW-1185">Reference proteome</keyword>
<dbReference type="Pfam" id="PF13975">
    <property type="entry name" value="gag-asp_proteas"/>
    <property type="match status" value="1"/>
</dbReference>
<dbReference type="SUPFAM" id="SSF50630">
    <property type="entry name" value="Acid proteases"/>
    <property type="match status" value="1"/>
</dbReference>
<dbReference type="InterPro" id="IPR021109">
    <property type="entry name" value="Peptidase_aspartic_dom_sf"/>
</dbReference>
<keyword evidence="2" id="KW-0548">Nucleotidyltransferase</keyword>
<evidence type="ECO:0000256" key="5">
    <source>
        <dbReference type="SAM" id="MobiDB-lite"/>
    </source>
</evidence>
<protein>
    <recommendedName>
        <fullName evidence="8">Retrotransposon gag domain-containing protein</fullName>
    </recommendedName>
</protein>
<evidence type="ECO:0000313" key="7">
    <source>
        <dbReference type="Proteomes" id="UP001283361"/>
    </source>
</evidence>
<accession>A0AAE1AQ68</accession>
<keyword evidence="4" id="KW-0378">Hydrolase</keyword>
<gene>
    <name evidence="6" type="ORF">RRG08_035480</name>
</gene>
<name>A0AAE1AQ68_9GAST</name>
<evidence type="ECO:0000256" key="3">
    <source>
        <dbReference type="ARBA" id="ARBA00022722"/>
    </source>
</evidence>
<dbReference type="CDD" id="cd05481">
    <property type="entry name" value="retropepsin_like_LTR_1"/>
    <property type="match status" value="1"/>
</dbReference>
<organism evidence="6 7">
    <name type="scientific">Elysia crispata</name>
    <name type="common">lettuce slug</name>
    <dbReference type="NCBI Taxonomy" id="231223"/>
    <lineage>
        <taxon>Eukaryota</taxon>
        <taxon>Metazoa</taxon>
        <taxon>Spiralia</taxon>
        <taxon>Lophotrochozoa</taxon>
        <taxon>Mollusca</taxon>
        <taxon>Gastropoda</taxon>
        <taxon>Heterobranchia</taxon>
        <taxon>Euthyneura</taxon>
        <taxon>Panpulmonata</taxon>
        <taxon>Sacoglossa</taxon>
        <taxon>Placobranchoidea</taxon>
        <taxon>Plakobranchidae</taxon>
        <taxon>Elysia</taxon>
    </lineage>
</organism>
<comment type="caution">
    <text evidence="6">The sequence shown here is derived from an EMBL/GenBank/DDBJ whole genome shotgun (WGS) entry which is preliminary data.</text>
</comment>
<dbReference type="GO" id="GO:0004519">
    <property type="term" value="F:endonuclease activity"/>
    <property type="evidence" value="ECO:0007669"/>
    <property type="project" value="UniProtKB-KW"/>
</dbReference>
<dbReference type="AlphaFoldDB" id="A0AAE1AQ68"/>
<evidence type="ECO:0000313" key="6">
    <source>
        <dbReference type="EMBL" id="KAK3791992.1"/>
    </source>
</evidence>
<dbReference type="Proteomes" id="UP001283361">
    <property type="component" value="Unassembled WGS sequence"/>
</dbReference>
<dbReference type="InterPro" id="IPR050951">
    <property type="entry name" value="Retrovirus_Pol_polyprotein"/>
</dbReference>
<evidence type="ECO:0008006" key="8">
    <source>
        <dbReference type="Google" id="ProtNLM"/>
    </source>
</evidence>
<feature type="region of interest" description="Disordered" evidence="5">
    <location>
        <begin position="194"/>
        <end position="224"/>
    </location>
</feature>
<reference evidence="6" key="1">
    <citation type="journal article" date="2023" name="G3 (Bethesda)">
        <title>A reference genome for the long-term kleptoplast-retaining sea slug Elysia crispata morphotype clarki.</title>
        <authorList>
            <person name="Eastman K.E."/>
            <person name="Pendleton A.L."/>
            <person name="Shaikh M.A."/>
            <person name="Suttiyut T."/>
            <person name="Ogas R."/>
            <person name="Tomko P."/>
            <person name="Gavelis G."/>
            <person name="Widhalm J.R."/>
            <person name="Wisecaver J.H."/>
        </authorList>
    </citation>
    <scope>NUCLEOTIDE SEQUENCE</scope>
    <source>
        <strain evidence="6">ECLA1</strain>
    </source>
</reference>
<dbReference type="PANTHER" id="PTHR37984:SF5">
    <property type="entry name" value="PROTEIN NYNRIN-LIKE"/>
    <property type="match status" value="1"/>
</dbReference>
<evidence type="ECO:0000256" key="1">
    <source>
        <dbReference type="ARBA" id="ARBA00022679"/>
    </source>
</evidence>
<dbReference type="Gene3D" id="2.40.70.10">
    <property type="entry name" value="Acid Proteases"/>
    <property type="match status" value="1"/>
</dbReference>
<keyword evidence="4" id="KW-0255">Endonuclease</keyword>
<keyword evidence="1" id="KW-0808">Transferase</keyword>
<proteinExistence type="predicted"/>
<sequence>MSKLKPPEELPFSDAHALADQWRMWSQEMRLYLGLAMGKSTEKEKCAAFLYIICRKGREIYNTWTIEETDPDKIEVLFNKFDTFCNPKHNVTLERYKFNTRIQQEHETLDEFVTELTRLAKQCIFENLEEDMIRDRIVVGIRRPEVRDRLLREADLMLEKAMSICRADEESKKGLNLINIPDSAAKTHVPVHFIKKGPKKNHTTERGQRGQNPGPRPEKGNKRQCPKCGLIHEPRKCPAYGKSCNKCHKMNHYAKMCRTVQKNMHEVNQPTEMFSDVNQDTFYVGAVHKTSEDVKPVHKHNQENEWTVFLNIRGQAVKAKIDTGAQANVMSKRMANAINAKIEPSTARLTSYSGEQIPVVGGVNLPCFYNNTKHNINFVVTSTEQAQTILGLETSRKLQLIQRVEEVNDDGVPDMSDILAEFSDTFGELFARYTSYQHR</sequence>
<evidence type="ECO:0000256" key="2">
    <source>
        <dbReference type="ARBA" id="ARBA00022695"/>
    </source>
</evidence>
<dbReference type="GO" id="GO:0016779">
    <property type="term" value="F:nucleotidyltransferase activity"/>
    <property type="evidence" value="ECO:0007669"/>
    <property type="project" value="UniProtKB-KW"/>
</dbReference>
<dbReference type="PANTHER" id="PTHR37984">
    <property type="entry name" value="PROTEIN CBG26694"/>
    <property type="match status" value="1"/>
</dbReference>
<evidence type="ECO:0000256" key="4">
    <source>
        <dbReference type="ARBA" id="ARBA00022759"/>
    </source>
</evidence>